<dbReference type="InterPro" id="IPR052952">
    <property type="entry name" value="MFS-Transporter"/>
</dbReference>
<accession>A0A0D8HJW4</accession>
<feature type="transmembrane region" description="Helical" evidence="5">
    <location>
        <begin position="171"/>
        <end position="188"/>
    </location>
</feature>
<keyword evidence="2 5" id="KW-0812">Transmembrane</keyword>
<gene>
    <name evidence="7" type="primary">naiP1</name>
    <name evidence="7" type="ORF">AXFE_08720</name>
</gene>
<feature type="transmembrane region" description="Helical" evidence="5">
    <location>
        <begin position="47"/>
        <end position="69"/>
    </location>
</feature>
<dbReference type="InterPro" id="IPR036259">
    <property type="entry name" value="MFS_trans_sf"/>
</dbReference>
<evidence type="ECO:0000256" key="1">
    <source>
        <dbReference type="ARBA" id="ARBA00004651"/>
    </source>
</evidence>
<dbReference type="InterPro" id="IPR020846">
    <property type="entry name" value="MFS_dom"/>
</dbReference>
<feature type="transmembrane region" description="Helical" evidence="5">
    <location>
        <begin position="209"/>
        <end position="236"/>
    </location>
</feature>
<dbReference type="SUPFAM" id="SSF103473">
    <property type="entry name" value="MFS general substrate transporter"/>
    <property type="match status" value="1"/>
</dbReference>
<dbReference type="OrthoDB" id="5176013at2"/>
<evidence type="ECO:0000259" key="6">
    <source>
        <dbReference type="PROSITE" id="PS50850"/>
    </source>
</evidence>
<dbReference type="GO" id="GO:0005886">
    <property type="term" value="C:plasma membrane"/>
    <property type="evidence" value="ECO:0007669"/>
    <property type="project" value="UniProtKB-SubCell"/>
</dbReference>
<feature type="transmembrane region" description="Helical" evidence="5">
    <location>
        <begin position="17"/>
        <end position="41"/>
    </location>
</feature>
<dbReference type="Gene3D" id="1.20.1250.20">
    <property type="entry name" value="MFS general substrate transporter like domains"/>
    <property type="match status" value="2"/>
</dbReference>
<evidence type="ECO:0000256" key="2">
    <source>
        <dbReference type="ARBA" id="ARBA00022692"/>
    </source>
</evidence>
<dbReference type="PANTHER" id="PTHR23527">
    <property type="entry name" value="BLL3282 PROTEIN"/>
    <property type="match status" value="1"/>
</dbReference>
<evidence type="ECO:0000256" key="5">
    <source>
        <dbReference type="SAM" id="Phobius"/>
    </source>
</evidence>
<dbReference type="Proteomes" id="UP000032360">
    <property type="component" value="Unassembled WGS sequence"/>
</dbReference>
<dbReference type="GO" id="GO:0022857">
    <property type="term" value="F:transmembrane transporter activity"/>
    <property type="evidence" value="ECO:0007669"/>
    <property type="project" value="InterPro"/>
</dbReference>
<evidence type="ECO:0000256" key="4">
    <source>
        <dbReference type="ARBA" id="ARBA00023136"/>
    </source>
</evidence>
<feature type="transmembrane region" description="Helical" evidence="5">
    <location>
        <begin position="340"/>
        <end position="360"/>
    </location>
</feature>
<dbReference type="EMBL" id="JXYS01000022">
    <property type="protein sequence ID" value="KJF18223.1"/>
    <property type="molecule type" value="Genomic_DNA"/>
</dbReference>
<dbReference type="STRING" id="1280514.AXFE_08720"/>
<evidence type="ECO:0000313" key="8">
    <source>
        <dbReference type="Proteomes" id="UP000032360"/>
    </source>
</evidence>
<feature type="transmembrane region" description="Helical" evidence="5">
    <location>
        <begin position="309"/>
        <end position="328"/>
    </location>
</feature>
<feature type="transmembrane region" description="Helical" evidence="5">
    <location>
        <begin position="366"/>
        <end position="386"/>
    </location>
</feature>
<feature type="domain" description="Major facilitator superfamily (MFS) profile" evidence="6">
    <location>
        <begin position="1"/>
        <end position="395"/>
    </location>
</feature>
<feature type="transmembrane region" description="Helical" evidence="5">
    <location>
        <begin position="248"/>
        <end position="267"/>
    </location>
</feature>
<reference evidence="7 8" key="1">
    <citation type="submission" date="2015-01" db="EMBL/GenBank/DDBJ databases">
        <title>Draft genome of the acidophilic iron oxidizer Acidithrix ferrooxidans strain Py-F3.</title>
        <authorList>
            <person name="Poehlein A."/>
            <person name="Eisen S."/>
            <person name="Schloemann M."/>
            <person name="Johnson B.D."/>
            <person name="Daniel R."/>
            <person name="Muehling M."/>
        </authorList>
    </citation>
    <scope>NUCLEOTIDE SEQUENCE [LARGE SCALE GENOMIC DNA]</scope>
    <source>
        <strain evidence="7 8">Py-F3</strain>
    </source>
</reference>
<evidence type="ECO:0000313" key="7">
    <source>
        <dbReference type="EMBL" id="KJF18223.1"/>
    </source>
</evidence>
<organism evidence="7 8">
    <name type="scientific">Acidithrix ferrooxidans</name>
    <dbReference type="NCBI Taxonomy" id="1280514"/>
    <lineage>
        <taxon>Bacteria</taxon>
        <taxon>Bacillati</taxon>
        <taxon>Actinomycetota</taxon>
        <taxon>Acidimicrobiia</taxon>
        <taxon>Acidimicrobiales</taxon>
        <taxon>Acidimicrobiaceae</taxon>
        <taxon>Acidithrix</taxon>
    </lineage>
</organism>
<dbReference type="InterPro" id="IPR011701">
    <property type="entry name" value="MFS"/>
</dbReference>
<dbReference type="Pfam" id="PF07690">
    <property type="entry name" value="MFS_1"/>
    <property type="match status" value="1"/>
</dbReference>
<feature type="transmembrane region" description="Helical" evidence="5">
    <location>
        <begin position="279"/>
        <end position="303"/>
    </location>
</feature>
<dbReference type="PANTHER" id="PTHR23527:SF1">
    <property type="entry name" value="BLL3282 PROTEIN"/>
    <property type="match status" value="1"/>
</dbReference>
<name>A0A0D8HJW4_9ACTN</name>
<keyword evidence="3 5" id="KW-1133">Transmembrane helix</keyword>
<sequence length="407" mass="41834">MTSTQPLKLRSRGGYRVAVAISTTTSTVFPVFLTGALAVQVRQSLKFSIGQLGILVAVFFASAAIVSLASGSLAERAGGPTIMRICVSVSSLSMASISLFVHSISTMIVILAIAGMANGANQPAANLFVIHSVNKSRRGFALGVKQAAIPVATLLAGLAVPSVALTIGWRYAYAMGALFALLVVIAIPREPHEGERIIAKVDKATRPKIALAPILMLTLAMAIGAGVANALGAFLVENAVHAHWTPGNAGLLGALGSATSLISRLAGGYFADRRGGRHLVVIATMLCLGSIGYLGFATGLSYLIVPATVIGYAAGWGWNGVFNFAIIVNHPGAEGRATGTTQSGAFVGSVVGPLIFGYVVDHNSFGTAWAMASIAGVVAALLMLVGRGFLLRERNRLAGDSVTIIPG</sequence>
<dbReference type="AlphaFoldDB" id="A0A0D8HJW4"/>
<comment type="subcellular location">
    <subcellularLocation>
        <location evidence="1">Cell membrane</location>
        <topology evidence="1">Multi-pass membrane protein</topology>
    </subcellularLocation>
</comment>
<comment type="caution">
    <text evidence="7">The sequence shown here is derived from an EMBL/GenBank/DDBJ whole genome shotgun (WGS) entry which is preliminary data.</text>
</comment>
<keyword evidence="8" id="KW-1185">Reference proteome</keyword>
<keyword evidence="4 5" id="KW-0472">Membrane</keyword>
<evidence type="ECO:0000256" key="3">
    <source>
        <dbReference type="ARBA" id="ARBA00022989"/>
    </source>
</evidence>
<proteinExistence type="predicted"/>
<dbReference type="RefSeq" id="WP_052604632.1">
    <property type="nucleotide sequence ID" value="NZ_JXYS01000022.1"/>
</dbReference>
<dbReference type="PROSITE" id="PS50850">
    <property type="entry name" value="MFS"/>
    <property type="match status" value="1"/>
</dbReference>
<protein>
    <submittedName>
        <fullName evidence="7">Putative niacin/nicotinamide transporter NaiP</fullName>
    </submittedName>
</protein>